<protein>
    <submittedName>
        <fullName evidence="2">Uncharacterized protein</fullName>
    </submittedName>
</protein>
<keyword evidence="1" id="KW-0472">Membrane</keyword>
<reference evidence="2 3" key="1">
    <citation type="submission" date="2017-08" db="EMBL/GenBank/DDBJ databases">
        <title>Infants hospitalized years apart are colonized by the same room-sourced microbial strains.</title>
        <authorList>
            <person name="Brooks B."/>
            <person name="Olm M.R."/>
            <person name="Firek B.A."/>
            <person name="Baker R."/>
            <person name="Thomas B.C."/>
            <person name="Morowitz M.J."/>
            <person name="Banfield J.F."/>
        </authorList>
    </citation>
    <scope>NUCLEOTIDE SEQUENCE [LARGE SCALE GENOMIC DNA]</scope>
    <source>
        <strain evidence="2">S2_012_000_R2_81</strain>
    </source>
</reference>
<name>A0A2W5DIJ3_9BURK</name>
<sequence>MTHKYYSLRKGTNPNIKGLPLSDVLDLFKRVFEQLRSGGYFDEAFGYTCVDAGVVDGKVPDPELDMLLAIRKRGLWPIAEKAPFYQEDDLFDVIEFLYQYVSKPIEGTMHSYGGCGMHWETFNQVLGRKDYCDKINALLAHYKHRYEFSAGGEVLHKPEVGFEPIFDADLPTSDENVRSRIVAATRKYRRHGSTIDDRRQAVRDLADVMEYLRPRVKALLTSADEKDLFSIANNFGIRHHNDKQKTAYDAGIWLSWMFYFYLSTIHVVLRKIEHDNLTQK</sequence>
<evidence type="ECO:0000256" key="1">
    <source>
        <dbReference type="SAM" id="Phobius"/>
    </source>
</evidence>
<evidence type="ECO:0000313" key="3">
    <source>
        <dbReference type="Proteomes" id="UP000249633"/>
    </source>
</evidence>
<organism evidence="2 3">
    <name type="scientific">Roseateles depolymerans</name>
    <dbReference type="NCBI Taxonomy" id="76731"/>
    <lineage>
        <taxon>Bacteria</taxon>
        <taxon>Pseudomonadati</taxon>
        <taxon>Pseudomonadota</taxon>
        <taxon>Betaproteobacteria</taxon>
        <taxon>Burkholderiales</taxon>
        <taxon>Sphaerotilaceae</taxon>
        <taxon>Roseateles</taxon>
    </lineage>
</organism>
<dbReference type="EMBL" id="QFOD01000013">
    <property type="protein sequence ID" value="PZP30628.1"/>
    <property type="molecule type" value="Genomic_DNA"/>
</dbReference>
<dbReference type="Proteomes" id="UP000249633">
    <property type="component" value="Unassembled WGS sequence"/>
</dbReference>
<feature type="transmembrane region" description="Helical" evidence="1">
    <location>
        <begin position="250"/>
        <end position="269"/>
    </location>
</feature>
<evidence type="ECO:0000313" key="2">
    <source>
        <dbReference type="EMBL" id="PZP30628.1"/>
    </source>
</evidence>
<gene>
    <name evidence="2" type="ORF">DI603_13955</name>
</gene>
<accession>A0A2W5DIJ3</accession>
<comment type="caution">
    <text evidence="2">The sequence shown here is derived from an EMBL/GenBank/DDBJ whole genome shotgun (WGS) entry which is preliminary data.</text>
</comment>
<proteinExistence type="predicted"/>
<keyword evidence="1" id="KW-0812">Transmembrane</keyword>
<keyword evidence="1" id="KW-1133">Transmembrane helix</keyword>
<dbReference type="AlphaFoldDB" id="A0A2W5DIJ3"/>